<accession>A0A4Y2V595</accession>
<evidence type="ECO:0000313" key="1">
    <source>
        <dbReference type="EMBL" id="GBO19594.1"/>
    </source>
</evidence>
<protein>
    <submittedName>
        <fullName evidence="1">Uncharacterized protein</fullName>
    </submittedName>
</protein>
<sequence length="59" mass="6545">GLLNCEVEILGAPNAPILPIHIPIVMKMGLIATPEHIDIKLIIVNQLDDSVRKFQTLFQ</sequence>
<dbReference type="AlphaFoldDB" id="A0A4Y2V595"/>
<organism evidence="1 2">
    <name type="scientific">Araneus ventricosus</name>
    <name type="common">Orbweaver spider</name>
    <name type="synonym">Epeira ventricosa</name>
    <dbReference type="NCBI Taxonomy" id="182803"/>
    <lineage>
        <taxon>Eukaryota</taxon>
        <taxon>Metazoa</taxon>
        <taxon>Ecdysozoa</taxon>
        <taxon>Arthropoda</taxon>
        <taxon>Chelicerata</taxon>
        <taxon>Arachnida</taxon>
        <taxon>Araneae</taxon>
        <taxon>Araneomorphae</taxon>
        <taxon>Entelegynae</taxon>
        <taxon>Araneoidea</taxon>
        <taxon>Araneidae</taxon>
        <taxon>Araneus</taxon>
    </lineage>
</organism>
<gene>
    <name evidence="1" type="ORF">AVEN_200698_1</name>
</gene>
<comment type="caution">
    <text evidence="1">The sequence shown here is derived from an EMBL/GenBank/DDBJ whole genome shotgun (WGS) entry which is preliminary data.</text>
</comment>
<dbReference type="Proteomes" id="UP000499080">
    <property type="component" value="Unassembled WGS sequence"/>
</dbReference>
<keyword evidence="2" id="KW-1185">Reference proteome</keyword>
<proteinExistence type="predicted"/>
<name>A0A4Y2V595_ARAVE</name>
<reference evidence="1 2" key="1">
    <citation type="journal article" date="2019" name="Sci. Rep.">
        <title>Orb-weaving spider Araneus ventricosus genome elucidates the spidroin gene catalogue.</title>
        <authorList>
            <person name="Kono N."/>
            <person name="Nakamura H."/>
            <person name="Ohtoshi R."/>
            <person name="Moran D.A.P."/>
            <person name="Shinohara A."/>
            <person name="Yoshida Y."/>
            <person name="Fujiwara M."/>
            <person name="Mori M."/>
            <person name="Tomita M."/>
            <person name="Arakawa K."/>
        </authorList>
    </citation>
    <scope>NUCLEOTIDE SEQUENCE [LARGE SCALE GENOMIC DNA]</scope>
</reference>
<dbReference type="EMBL" id="BGPR01043065">
    <property type="protein sequence ID" value="GBO19594.1"/>
    <property type="molecule type" value="Genomic_DNA"/>
</dbReference>
<feature type="non-terminal residue" evidence="1">
    <location>
        <position position="1"/>
    </location>
</feature>
<evidence type="ECO:0000313" key="2">
    <source>
        <dbReference type="Proteomes" id="UP000499080"/>
    </source>
</evidence>